<dbReference type="Pfam" id="PF13412">
    <property type="entry name" value="HTH_24"/>
    <property type="match status" value="1"/>
</dbReference>
<dbReference type="CDD" id="cd00090">
    <property type="entry name" value="HTH_ARSR"/>
    <property type="match status" value="1"/>
</dbReference>
<gene>
    <name evidence="2" type="ORF">BC643_1482</name>
</gene>
<sequence>MSPQSLKNPANQALSELKRHKLRMQIIRLLYKKSPQSAAHLCKKVNISLPSARSILNELIEEKVVFITGTGESSGGRKPVLYSLNGEAFYIMAVEMDQYKAKAIFLNCLNETSGAPVEFETNINDPEFIFKLEQAFNQLQQDSGVNKSRIHAIGIGMPGLIDPKNGINQTIKDPEKQNIAERVSRHFGLATYIENDARMQTMGEFVFGKAKNTRNTLVINWSWGLGLGMIINGEIFEGSNGCSGEFSHIRIVEDGDLCECGKRGCLQTIAGARHLLDLARQAVNDENISQLTNDFIGRTDELTVKDIIASAIKGDELSINLINTIGKNMAWGLSILIQLYNPELILLSGPLSVPKQYLQVTIQQALQQYCLSNILSNVKIEISELAENSGLKGTGVMVFKNLFNQQDAVI</sequence>
<protein>
    <submittedName>
        <fullName evidence="2">MarR family transcriptional regulator</fullName>
    </submittedName>
</protein>
<dbReference type="EMBL" id="RAPN01000001">
    <property type="protein sequence ID" value="RKD91133.1"/>
    <property type="molecule type" value="Genomic_DNA"/>
</dbReference>
<evidence type="ECO:0000256" key="1">
    <source>
        <dbReference type="ARBA" id="ARBA00006479"/>
    </source>
</evidence>
<organism evidence="2 3">
    <name type="scientific">Mangrovibacterium diazotrophicum</name>
    <dbReference type="NCBI Taxonomy" id="1261403"/>
    <lineage>
        <taxon>Bacteria</taxon>
        <taxon>Pseudomonadati</taxon>
        <taxon>Bacteroidota</taxon>
        <taxon>Bacteroidia</taxon>
        <taxon>Marinilabiliales</taxon>
        <taxon>Prolixibacteraceae</taxon>
        <taxon>Mangrovibacterium</taxon>
    </lineage>
</organism>
<evidence type="ECO:0000313" key="2">
    <source>
        <dbReference type="EMBL" id="RKD91133.1"/>
    </source>
</evidence>
<comment type="caution">
    <text evidence="2">The sequence shown here is derived from an EMBL/GenBank/DDBJ whole genome shotgun (WGS) entry which is preliminary data.</text>
</comment>
<reference evidence="2 3" key="1">
    <citation type="submission" date="2018-09" db="EMBL/GenBank/DDBJ databases">
        <title>Genomic Encyclopedia of Archaeal and Bacterial Type Strains, Phase II (KMG-II): from individual species to whole genera.</title>
        <authorList>
            <person name="Goeker M."/>
        </authorList>
    </citation>
    <scope>NUCLEOTIDE SEQUENCE [LARGE SCALE GENOMIC DNA]</scope>
    <source>
        <strain evidence="2 3">DSM 27148</strain>
    </source>
</reference>
<dbReference type="Proteomes" id="UP000283387">
    <property type="component" value="Unassembled WGS sequence"/>
</dbReference>
<accession>A0A419W6P0</accession>
<dbReference type="InterPro" id="IPR000600">
    <property type="entry name" value="ROK"/>
</dbReference>
<dbReference type="Pfam" id="PF00480">
    <property type="entry name" value="ROK"/>
    <property type="match status" value="1"/>
</dbReference>
<dbReference type="InterPro" id="IPR036388">
    <property type="entry name" value="WH-like_DNA-bd_sf"/>
</dbReference>
<dbReference type="PANTHER" id="PTHR18964:SF149">
    <property type="entry name" value="BIFUNCTIONAL UDP-N-ACETYLGLUCOSAMINE 2-EPIMERASE_N-ACETYLMANNOSAMINE KINASE"/>
    <property type="match status" value="1"/>
</dbReference>
<evidence type="ECO:0000313" key="3">
    <source>
        <dbReference type="Proteomes" id="UP000283387"/>
    </source>
</evidence>
<comment type="similarity">
    <text evidence="1">Belongs to the ROK (NagC/XylR) family.</text>
</comment>
<dbReference type="AlphaFoldDB" id="A0A419W6P0"/>
<dbReference type="InterPro" id="IPR011991">
    <property type="entry name" value="ArsR-like_HTH"/>
</dbReference>
<dbReference type="SUPFAM" id="SSF46785">
    <property type="entry name" value="Winged helix' DNA-binding domain"/>
    <property type="match status" value="1"/>
</dbReference>
<dbReference type="Gene3D" id="3.30.420.40">
    <property type="match status" value="2"/>
</dbReference>
<dbReference type="GO" id="GO:0006355">
    <property type="term" value="P:regulation of DNA-templated transcription"/>
    <property type="evidence" value="ECO:0007669"/>
    <property type="project" value="UniProtKB-ARBA"/>
</dbReference>
<dbReference type="Gene3D" id="1.10.10.10">
    <property type="entry name" value="Winged helix-like DNA-binding domain superfamily/Winged helix DNA-binding domain"/>
    <property type="match status" value="1"/>
</dbReference>
<dbReference type="InterPro" id="IPR036390">
    <property type="entry name" value="WH_DNA-bd_sf"/>
</dbReference>
<dbReference type="RefSeq" id="WP_120272465.1">
    <property type="nucleotide sequence ID" value="NZ_RAPN01000001.1"/>
</dbReference>
<keyword evidence="3" id="KW-1185">Reference proteome</keyword>
<proteinExistence type="inferred from homology"/>
<dbReference type="PANTHER" id="PTHR18964">
    <property type="entry name" value="ROK (REPRESSOR, ORF, KINASE) FAMILY"/>
    <property type="match status" value="1"/>
</dbReference>
<dbReference type="OrthoDB" id="9810372at2"/>
<name>A0A419W6P0_9BACT</name>
<dbReference type="SUPFAM" id="SSF53067">
    <property type="entry name" value="Actin-like ATPase domain"/>
    <property type="match status" value="1"/>
</dbReference>
<dbReference type="InterPro" id="IPR043129">
    <property type="entry name" value="ATPase_NBD"/>
</dbReference>